<evidence type="ECO:0000313" key="3">
    <source>
        <dbReference type="EMBL" id="KAK0665554.1"/>
    </source>
</evidence>
<reference evidence="3" key="1">
    <citation type="submission" date="2023-06" db="EMBL/GenBank/DDBJ databases">
        <title>Genome-scale phylogeny and comparative genomics of the fungal order Sordariales.</title>
        <authorList>
            <consortium name="Lawrence Berkeley National Laboratory"/>
            <person name="Hensen N."/>
            <person name="Bonometti L."/>
            <person name="Westerberg I."/>
            <person name="Brannstrom I.O."/>
            <person name="Guillou S."/>
            <person name="Cros-Aarteil S."/>
            <person name="Calhoun S."/>
            <person name="Haridas S."/>
            <person name="Kuo A."/>
            <person name="Mondo S."/>
            <person name="Pangilinan J."/>
            <person name="Riley R."/>
            <person name="Labutti K."/>
            <person name="Andreopoulos B."/>
            <person name="Lipzen A."/>
            <person name="Chen C."/>
            <person name="Yanf M."/>
            <person name="Daum C."/>
            <person name="Ng V."/>
            <person name="Clum A."/>
            <person name="Steindorff A."/>
            <person name="Ohm R."/>
            <person name="Martin F."/>
            <person name="Silar P."/>
            <person name="Natvig D."/>
            <person name="Lalanne C."/>
            <person name="Gautier V."/>
            <person name="Ament-Velasquez S.L."/>
            <person name="Kruys A."/>
            <person name="Hutchinson M.I."/>
            <person name="Powell A.J."/>
            <person name="Barry K."/>
            <person name="Miller A.N."/>
            <person name="Grigoriev I.V."/>
            <person name="Debuchy R."/>
            <person name="Gladieux P."/>
            <person name="Thoren M.H."/>
            <person name="Johannesson H."/>
        </authorList>
    </citation>
    <scope>NUCLEOTIDE SEQUENCE</scope>
    <source>
        <strain evidence="3">CBS 307.81</strain>
    </source>
</reference>
<accession>A0AA40D709</accession>
<name>A0AA40D709_9PEZI</name>
<feature type="compositionally biased region" description="Basic and acidic residues" evidence="1">
    <location>
        <begin position="265"/>
        <end position="304"/>
    </location>
</feature>
<feature type="compositionally biased region" description="Basic and acidic residues" evidence="1">
    <location>
        <begin position="116"/>
        <end position="136"/>
    </location>
</feature>
<protein>
    <recommendedName>
        <fullName evidence="2">ASX DEUBAD domain-containing protein</fullName>
    </recommendedName>
</protein>
<proteinExistence type="predicted"/>
<feature type="compositionally biased region" description="Acidic residues" evidence="1">
    <location>
        <begin position="64"/>
        <end position="80"/>
    </location>
</feature>
<feature type="region of interest" description="Disordered" evidence="1">
    <location>
        <begin position="1"/>
        <end position="148"/>
    </location>
</feature>
<keyword evidence="4" id="KW-1185">Reference proteome</keyword>
<dbReference type="AlphaFoldDB" id="A0AA40D709"/>
<evidence type="ECO:0000313" key="4">
    <source>
        <dbReference type="Proteomes" id="UP001174997"/>
    </source>
</evidence>
<dbReference type="EMBL" id="JAULSY010000107">
    <property type="protein sequence ID" value="KAK0665554.1"/>
    <property type="molecule type" value="Genomic_DNA"/>
</dbReference>
<feature type="region of interest" description="Disordered" evidence="1">
    <location>
        <begin position="263"/>
        <end position="356"/>
    </location>
</feature>
<feature type="domain" description="ASX DEUBAD" evidence="2">
    <location>
        <begin position="164"/>
        <end position="260"/>
    </location>
</feature>
<dbReference type="Proteomes" id="UP001174997">
    <property type="component" value="Unassembled WGS sequence"/>
</dbReference>
<feature type="compositionally biased region" description="Basic and acidic residues" evidence="1">
    <location>
        <begin position="312"/>
        <end position="335"/>
    </location>
</feature>
<sequence>MKLVQAFLQASAEDDALKASDVTNPSRSESLSPTAIEPIKLIITKGSRSDPQDLPNSFNAQGPEDGEIPDSPEDEGDGLDSSDAKSGSNKRKSSDATSGSNKRKSSDDTSGSNKRKSSDEPLNSKKEKKLSPAELRRRAKRTRTFEPPQVWGKNSGLLELKSGAALREILLSPGAWSFLPPAGQQAVLAKLPNGFQKDGRPDVEALKNDDNFRNDCAHYYDHLRAGHLTENWLTKAWKAHYKDVRGDFKKHLQRDFEETYLNDARSTKETDNDPSKKAENEASKKTENDPSKDTETEVGKKTENETSETDTDSSKKTDTESSKQDEVRMDIDDKSVPAGDDQTQDATGKAPSSKAN</sequence>
<dbReference type="InterPro" id="IPR028020">
    <property type="entry name" value="ASX_DEUBAD_dom"/>
</dbReference>
<evidence type="ECO:0000259" key="2">
    <source>
        <dbReference type="Pfam" id="PF13919"/>
    </source>
</evidence>
<comment type="caution">
    <text evidence="3">The sequence shown here is derived from an EMBL/GenBank/DDBJ whole genome shotgun (WGS) entry which is preliminary data.</text>
</comment>
<gene>
    <name evidence="3" type="ORF">QBC41DRAFT_232493</name>
</gene>
<evidence type="ECO:0000256" key="1">
    <source>
        <dbReference type="SAM" id="MobiDB-lite"/>
    </source>
</evidence>
<organism evidence="3 4">
    <name type="scientific">Cercophora samala</name>
    <dbReference type="NCBI Taxonomy" id="330535"/>
    <lineage>
        <taxon>Eukaryota</taxon>
        <taxon>Fungi</taxon>
        <taxon>Dikarya</taxon>
        <taxon>Ascomycota</taxon>
        <taxon>Pezizomycotina</taxon>
        <taxon>Sordariomycetes</taxon>
        <taxon>Sordariomycetidae</taxon>
        <taxon>Sordariales</taxon>
        <taxon>Lasiosphaeriaceae</taxon>
        <taxon>Cercophora</taxon>
    </lineage>
</organism>
<dbReference type="Pfam" id="PF13919">
    <property type="entry name" value="ASXH"/>
    <property type="match status" value="1"/>
</dbReference>
<feature type="compositionally biased region" description="Polar residues" evidence="1">
    <location>
        <begin position="21"/>
        <end position="33"/>
    </location>
</feature>